<keyword evidence="3" id="KW-1185">Reference proteome</keyword>
<proteinExistence type="predicted"/>
<dbReference type="InterPro" id="IPR036291">
    <property type="entry name" value="NAD(P)-bd_dom_sf"/>
</dbReference>
<dbReference type="eggNOG" id="COG0702">
    <property type="taxonomic scope" value="Bacteria"/>
</dbReference>
<dbReference type="PANTHER" id="PTHR43162:SF1">
    <property type="entry name" value="PRESTALK A DIFFERENTIATION PROTEIN A"/>
    <property type="match status" value="1"/>
</dbReference>
<dbReference type="RefSeq" id="WP_035906877.1">
    <property type="nucleotide sequence ID" value="NZ_AVPK01000011.1"/>
</dbReference>
<feature type="domain" description="NmrA-like" evidence="1">
    <location>
        <begin position="4"/>
        <end position="251"/>
    </location>
</feature>
<sequence>MPEVLVIGAAGKTGRAVTRALASRGVRVRAAVRPGSTSPVYAGPLARAVPLDLETGAGLAEAMAGVDGVHHLAPNVHPGEVAMARRVADAAVAQGVSRFVFHSVLHPEDASMPHHLRKAEAEKVVRERIASATILRPAAYLQNLEGGVRAGLLEVPYSLDSRFTNVDLDDVAEVAAHAFIQDGYEGATLDLAGPETMTMREMAAVATEALGHPVEARELPLDAWLAGAGSGLPEQARNDLAAMFRSYDRGGLVGDCTTLRSLLGRAPRTWRELLAS</sequence>
<organism evidence="2 3">
    <name type="scientific">Knoellia subterranea KCTC 19937</name>
    <dbReference type="NCBI Taxonomy" id="1385521"/>
    <lineage>
        <taxon>Bacteria</taxon>
        <taxon>Bacillati</taxon>
        <taxon>Actinomycetota</taxon>
        <taxon>Actinomycetes</taxon>
        <taxon>Micrococcales</taxon>
        <taxon>Intrasporangiaceae</taxon>
        <taxon>Knoellia</taxon>
    </lineage>
</organism>
<dbReference type="InterPro" id="IPR051604">
    <property type="entry name" value="Ergot_Alk_Oxidoreductase"/>
</dbReference>
<dbReference type="Gene3D" id="3.90.25.10">
    <property type="entry name" value="UDP-galactose 4-epimerase, domain 1"/>
    <property type="match status" value="1"/>
</dbReference>
<dbReference type="Proteomes" id="UP000030011">
    <property type="component" value="Unassembled WGS sequence"/>
</dbReference>
<dbReference type="PANTHER" id="PTHR43162">
    <property type="match status" value="1"/>
</dbReference>
<name>A0A0A0JL81_9MICO</name>
<evidence type="ECO:0000313" key="2">
    <source>
        <dbReference type="EMBL" id="KGN36391.1"/>
    </source>
</evidence>
<dbReference type="EMBL" id="AVPK01000011">
    <property type="protein sequence ID" value="KGN36391.1"/>
    <property type="molecule type" value="Genomic_DNA"/>
</dbReference>
<evidence type="ECO:0000313" key="3">
    <source>
        <dbReference type="Proteomes" id="UP000030011"/>
    </source>
</evidence>
<dbReference type="Gene3D" id="3.40.50.720">
    <property type="entry name" value="NAD(P)-binding Rossmann-like Domain"/>
    <property type="match status" value="1"/>
</dbReference>
<evidence type="ECO:0000259" key="1">
    <source>
        <dbReference type="Pfam" id="PF05368"/>
    </source>
</evidence>
<protein>
    <recommendedName>
        <fullName evidence="1">NmrA-like domain-containing protein</fullName>
    </recommendedName>
</protein>
<reference evidence="2 3" key="1">
    <citation type="submission" date="2013-08" db="EMBL/GenBank/DDBJ databases">
        <title>The genome sequence of Knoellia subterranea.</title>
        <authorList>
            <person name="Zhu W."/>
            <person name="Wang G."/>
        </authorList>
    </citation>
    <scope>NUCLEOTIDE SEQUENCE [LARGE SCALE GENOMIC DNA]</scope>
    <source>
        <strain evidence="2 3">KCTC 19937</strain>
    </source>
</reference>
<dbReference type="OrthoDB" id="4457504at2"/>
<dbReference type="Pfam" id="PF05368">
    <property type="entry name" value="NmrA"/>
    <property type="match status" value="1"/>
</dbReference>
<dbReference type="InterPro" id="IPR008030">
    <property type="entry name" value="NmrA-like"/>
</dbReference>
<dbReference type="SUPFAM" id="SSF51735">
    <property type="entry name" value="NAD(P)-binding Rossmann-fold domains"/>
    <property type="match status" value="1"/>
</dbReference>
<gene>
    <name evidence="2" type="ORF">N803_05465</name>
</gene>
<dbReference type="AlphaFoldDB" id="A0A0A0JL81"/>
<comment type="caution">
    <text evidence="2">The sequence shown here is derived from an EMBL/GenBank/DDBJ whole genome shotgun (WGS) entry which is preliminary data.</text>
</comment>
<dbReference type="STRING" id="1385521.N803_05465"/>
<accession>A0A0A0JL81</accession>